<dbReference type="AlphaFoldDB" id="A0A1H1DIW1"/>
<evidence type="ECO:0000313" key="2">
    <source>
        <dbReference type="EMBL" id="SDQ76138.1"/>
    </source>
</evidence>
<reference evidence="3" key="1">
    <citation type="submission" date="2016-10" db="EMBL/GenBank/DDBJ databases">
        <authorList>
            <person name="Varghese N."/>
            <person name="Submissions S."/>
        </authorList>
    </citation>
    <scope>NUCLEOTIDE SEQUENCE [LARGE SCALE GENOMIC DNA]</scope>
    <source>
        <strain evidence="3">DSM 17072</strain>
    </source>
</reference>
<accession>A0A1H1DIW1</accession>
<dbReference type="EMBL" id="FNKL01000003">
    <property type="protein sequence ID" value="SDQ76138.1"/>
    <property type="molecule type" value="Genomic_DNA"/>
</dbReference>
<dbReference type="PANTHER" id="PTHR43798">
    <property type="entry name" value="MONOACYLGLYCEROL LIPASE"/>
    <property type="match status" value="1"/>
</dbReference>
<organism evidence="2 3">
    <name type="scientific">Chryseobacterium soldanellicola</name>
    <dbReference type="NCBI Taxonomy" id="311333"/>
    <lineage>
        <taxon>Bacteria</taxon>
        <taxon>Pseudomonadati</taxon>
        <taxon>Bacteroidota</taxon>
        <taxon>Flavobacteriia</taxon>
        <taxon>Flavobacteriales</taxon>
        <taxon>Weeksellaceae</taxon>
        <taxon>Chryseobacterium group</taxon>
        <taxon>Chryseobacterium</taxon>
    </lineage>
</organism>
<dbReference type="InterPro" id="IPR000073">
    <property type="entry name" value="AB_hydrolase_1"/>
</dbReference>
<name>A0A1H1DIW1_9FLAO</name>
<dbReference type="InterPro" id="IPR029058">
    <property type="entry name" value="AB_hydrolase_fold"/>
</dbReference>
<feature type="domain" description="AB hydrolase-1" evidence="1">
    <location>
        <begin position="15"/>
        <end position="118"/>
    </location>
</feature>
<dbReference type="Pfam" id="PF00561">
    <property type="entry name" value="Abhydrolase_1"/>
    <property type="match status" value="1"/>
</dbReference>
<sequence>MFLLIFSKLISMKNLILLHGALGHSDIFKPYLEALSTYFIIHTPLFSGHGNVELSKNGITIEKYTEELAEFIEKENLDDVYIFGHSMGGYVALCYALENPEKVNSIITLGTKFDWTEEQALKESKILNPDVIAEKVPKYAEQLEHQHGPQWKQLLPAMAEMMVSLGKNPPLKSEVLATVEIPVQIMVGDKDNMVSLEESIEVYKNLPNAKLAVLPDTKHPMEKVRPNLLSDLMKDFWNLT</sequence>
<dbReference type="InterPro" id="IPR050266">
    <property type="entry name" value="AB_hydrolase_sf"/>
</dbReference>
<dbReference type="Gene3D" id="3.40.50.1820">
    <property type="entry name" value="alpha/beta hydrolase"/>
    <property type="match status" value="1"/>
</dbReference>
<evidence type="ECO:0000259" key="1">
    <source>
        <dbReference type="Pfam" id="PF00561"/>
    </source>
</evidence>
<evidence type="ECO:0000313" key="3">
    <source>
        <dbReference type="Proteomes" id="UP000199627"/>
    </source>
</evidence>
<gene>
    <name evidence="2" type="ORF">SAMN05421664_2491</name>
</gene>
<dbReference type="STRING" id="311333.SAMN05421664_2491"/>
<dbReference type="SUPFAM" id="SSF53474">
    <property type="entry name" value="alpha/beta-Hydrolases"/>
    <property type="match status" value="1"/>
</dbReference>
<keyword evidence="3" id="KW-1185">Reference proteome</keyword>
<proteinExistence type="predicted"/>
<protein>
    <submittedName>
        <fullName evidence="2">Pimeloyl-ACP methyl ester carboxylesterase</fullName>
    </submittedName>
</protein>
<dbReference type="Proteomes" id="UP000199627">
    <property type="component" value="Unassembled WGS sequence"/>
</dbReference>